<dbReference type="EMBL" id="PFAJ01000015">
    <property type="protein sequence ID" value="PIR97477.1"/>
    <property type="molecule type" value="Genomic_DNA"/>
</dbReference>
<evidence type="ECO:0000313" key="1">
    <source>
        <dbReference type="EMBL" id="PIR97477.1"/>
    </source>
</evidence>
<accession>A0A2H0VEE4</accession>
<dbReference type="AlphaFoldDB" id="A0A2H0VEE4"/>
<comment type="caution">
    <text evidence="1">The sequence shown here is derived from an EMBL/GenBank/DDBJ whole genome shotgun (WGS) entry which is preliminary data.</text>
</comment>
<organism evidence="1 2">
    <name type="scientific">Candidatus Doudnabacteria bacterium CG10_big_fil_rev_8_21_14_0_10_41_10</name>
    <dbReference type="NCBI Taxonomy" id="1974551"/>
    <lineage>
        <taxon>Bacteria</taxon>
        <taxon>Candidatus Doudnaibacteriota</taxon>
    </lineage>
</organism>
<gene>
    <name evidence="1" type="ORF">COT91_01140</name>
</gene>
<evidence type="ECO:0000313" key="2">
    <source>
        <dbReference type="Proteomes" id="UP000230557"/>
    </source>
</evidence>
<dbReference type="Proteomes" id="UP000230557">
    <property type="component" value="Unassembled WGS sequence"/>
</dbReference>
<proteinExistence type="predicted"/>
<name>A0A2H0VEE4_9BACT</name>
<sequence length="84" mass="9792">MTFHAYNGRLIRCVRWKGSVFLHQLDWRGWHDYYGSVYSAHAGNKLTIQKAADCLAGILKSEPGMVERERLLYEFNLKDFLLDA</sequence>
<protein>
    <submittedName>
        <fullName evidence="1">Uncharacterized protein</fullName>
    </submittedName>
</protein>
<reference evidence="2" key="1">
    <citation type="submission" date="2017-09" db="EMBL/GenBank/DDBJ databases">
        <title>Depth-based differentiation of microbial function through sediment-hosted aquifers and enrichment of novel symbionts in the deep terrestrial subsurface.</title>
        <authorList>
            <person name="Probst A.J."/>
            <person name="Ladd B."/>
            <person name="Jarett J.K."/>
            <person name="Geller-Mcgrath D.E."/>
            <person name="Sieber C.M.K."/>
            <person name="Emerson J.B."/>
            <person name="Anantharaman K."/>
            <person name="Thomas B.C."/>
            <person name="Malmstrom R."/>
            <person name="Stieglmeier M."/>
            <person name="Klingl A."/>
            <person name="Woyke T."/>
            <person name="Ryan C.M."/>
            <person name="Banfield J.F."/>
        </authorList>
    </citation>
    <scope>NUCLEOTIDE SEQUENCE [LARGE SCALE GENOMIC DNA]</scope>
</reference>